<name>A0A1L3LK48_9HYPH</name>
<dbReference type="GO" id="GO:0043590">
    <property type="term" value="C:bacterial nucleoid"/>
    <property type="evidence" value="ECO:0007669"/>
    <property type="project" value="TreeGrafter"/>
</dbReference>
<accession>A0A1L3LK48</accession>
<proteinExistence type="inferred from homology"/>
<dbReference type="PANTHER" id="PTHR33991:SF1">
    <property type="entry name" value="DNA REPAIR PROTEIN RECO"/>
    <property type="match status" value="1"/>
</dbReference>
<evidence type="ECO:0000256" key="1">
    <source>
        <dbReference type="ARBA" id="ARBA00007452"/>
    </source>
</evidence>
<dbReference type="STRING" id="194963.SAMCFNEI73_Ch1155"/>
<dbReference type="SUPFAM" id="SSF50249">
    <property type="entry name" value="Nucleic acid-binding proteins"/>
    <property type="match status" value="1"/>
</dbReference>
<evidence type="ECO:0000259" key="8">
    <source>
        <dbReference type="Pfam" id="PF11967"/>
    </source>
</evidence>
<evidence type="ECO:0000256" key="4">
    <source>
        <dbReference type="ARBA" id="ARBA00023172"/>
    </source>
</evidence>
<dbReference type="NCBIfam" id="TIGR00613">
    <property type="entry name" value="reco"/>
    <property type="match status" value="1"/>
</dbReference>
<dbReference type="Gene3D" id="1.20.1440.120">
    <property type="entry name" value="Recombination protein O, C-terminal domain"/>
    <property type="match status" value="1"/>
</dbReference>
<dbReference type="HAMAP" id="MF_00201">
    <property type="entry name" value="RecO"/>
    <property type="match status" value="1"/>
</dbReference>
<dbReference type="InterPro" id="IPR022572">
    <property type="entry name" value="DNA_rep/recomb_RecO_N"/>
</dbReference>
<dbReference type="InterPro" id="IPR042242">
    <property type="entry name" value="RecO_C"/>
</dbReference>
<comment type="similarity">
    <text evidence="1 7">Belongs to the RecO family.</text>
</comment>
<comment type="function">
    <text evidence="7">Involved in DNA repair and RecF pathway recombination.</text>
</comment>
<dbReference type="InterPro" id="IPR003717">
    <property type="entry name" value="RecO"/>
</dbReference>
<evidence type="ECO:0000256" key="6">
    <source>
        <dbReference type="ARBA" id="ARBA00033409"/>
    </source>
</evidence>
<dbReference type="PANTHER" id="PTHR33991">
    <property type="entry name" value="DNA REPAIR PROTEIN RECO"/>
    <property type="match status" value="1"/>
</dbReference>
<dbReference type="SUPFAM" id="SSF57863">
    <property type="entry name" value="ArfGap/RecO-like zinc finger"/>
    <property type="match status" value="1"/>
</dbReference>
<dbReference type="InterPro" id="IPR037278">
    <property type="entry name" value="ARFGAP/RecO"/>
</dbReference>
<evidence type="ECO:0000256" key="7">
    <source>
        <dbReference type="HAMAP-Rule" id="MF_00201"/>
    </source>
</evidence>
<dbReference type="GO" id="GO:0006310">
    <property type="term" value="P:DNA recombination"/>
    <property type="evidence" value="ECO:0007669"/>
    <property type="project" value="UniProtKB-UniRule"/>
</dbReference>
<keyword evidence="4 7" id="KW-0233">DNA recombination</keyword>
<keyword evidence="3 7" id="KW-0227">DNA damage</keyword>
<evidence type="ECO:0000313" key="10">
    <source>
        <dbReference type="Proteomes" id="UP000182306"/>
    </source>
</evidence>
<evidence type="ECO:0000256" key="3">
    <source>
        <dbReference type="ARBA" id="ARBA00022763"/>
    </source>
</evidence>
<organism evidence="9 10">
    <name type="scientific">Sinorhizobium americanum</name>
    <dbReference type="NCBI Taxonomy" id="194963"/>
    <lineage>
        <taxon>Bacteria</taxon>
        <taxon>Pseudomonadati</taxon>
        <taxon>Pseudomonadota</taxon>
        <taxon>Alphaproteobacteria</taxon>
        <taxon>Hyphomicrobiales</taxon>
        <taxon>Rhizobiaceae</taxon>
        <taxon>Sinorhizobium/Ensifer group</taxon>
        <taxon>Sinorhizobium</taxon>
    </lineage>
</organism>
<dbReference type="EMBL" id="CP013107">
    <property type="protein sequence ID" value="APG90470.1"/>
    <property type="molecule type" value="Genomic_DNA"/>
</dbReference>
<evidence type="ECO:0000313" key="9">
    <source>
        <dbReference type="EMBL" id="APG90470.1"/>
    </source>
</evidence>
<dbReference type="Gene3D" id="2.40.50.140">
    <property type="entry name" value="Nucleic acid-binding proteins"/>
    <property type="match status" value="1"/>
</dbReference>
<dbReference type="Pfam" id="PF02565">
    <property type="entry name" value="RecO_C"/>
    <property type="match status" value="1"/>
</dbReference>
<gene>
    <name evidence="7 9" type="primary">recO</name>
    <name evidence="9" type="ORF">SAMCFNEI73_Ch1155</name>
</gene>
<dbReference type="InterPro" id="IPR012340">
    <property type="entry name" value="NA-bd_OB-fold"/>
</dbReference>
<dbReference type="AlphaFoldDB" id="A0A1L3LK48"/>
<protein>
    <recommendedName>
        <fullName evidence="2 7">DNA repair protein RecO</fullName>
    </recommendedName>
    <alternativeName>
        <fullName evidence="6 7">Recombination protein O</fullName>
    </alternativeName>
</protein>
<sequence>MAGPTRPMTRHLRLIRFPERVYAFSMQWSDQAIILGIRRHGESSVIAEVMTSAHGRHLGLVRSGRSRTMQPVLQPGNSVEVTWRARLDEHLGEFRIEPLELRAARLMEAATSVYGIQALGALLRLLPERDPHPHLYEALAVIVDHLEDPADAGELFVRFELAVLNDLGFGLDLSECAATGGRAELVYVSPKTGRAVSRAAGAPYAERMLTLPDFLSGGVTAADHNGLAAAFRLTAYFLNRHVYEPRGVDVSSARDGFVHATLKALKPVPPSTA</sequence>
<dbReference type="Proteomes" id="UP000182306">
    <property type="component" value="Chromosome"/>
</dbReference>
<evidence type="ECO:0000256" key="5">
    <source>
        <dbReference type="ARBA" id="ARBA00023204"/>
    </source>
</evidence>
<feature type="domain" description="DNA replication/recombination mediator RecO N-terminal" evidence="8">
    <location>
        <begin position="26"/>
        <end position="95"/>
    </location>
</feature>
<reference evidence="9 10" key="1">
    <citation type="submission" date="2015-10" db="EMBL/GenBank/DDBJ databases">
        <title>Genomic differences between typical nodule nitrogen-fixing rhizobial strains and those coming from bean seeds.</title>
        <authorList>
            <person name="Peralta H."/>
            <person name="Aguilar-Vera A."/>
            <person name="Diaz R."/>
            <person name="Mora Y."/>
            <person name="Martinez-Batallar G."/>
            <person name="Salazar E."/>
            <person name="Vargas-Lagunas C."/>
            <person name="Encarnacion S."/>
            <person name="Girard L."/>
            <person name="Mora J."/>
        </authorList>
    </citation>
    <scope>NUCLEOTIDE SEQUENCE [LARGE SCALE GENOMIC DNA]</scope>
    <source>
        <strain evidence="9 10">CFNEI 73</strain>
    </source>
</reference>
<keyword evidence="10" id="KW-1185">Reference proteome</keyword>
<dbReference type="Pfam" id="PF11967">
    <property type="entry name" value="RecO_N"/>
    <property type="match status" value="1"/>
</dbReference>
<evidence type="ECO:0000256" key="2">
    <source>
        <dbReference type="ARBA" id="ARBA00021310"/>
    </source>
</evidence>
<keyword evidence="5 7" id="KW-0234">DNA repair</keyword>
<dbReference type="GO" id="GO:0006302">
    <property type="term" value="P:double-strand break repair"/>
    <property type="evidence" value="ECO:0007669"/>
    <property type="project" value="TreeGrafter"/>
</dbReference>
<dbReference type="KEGG" id="same:SAMCFNEI73_Ch1155"/>